<evidence type="ECO:0000313" key="8">
    <source>
        <dbReference type="EMBL" id="OAN37817.1"/>
    </source>
</evidence>
<evidence type="ECO:0000256" key="7">
    <source>
        <dbReference type="SAM" id="Phobius"/>
    </source>
</evidence>
<dbReference type="PIRSF" id="PIRSF002854">
    <property type="entry name" value="MetQ"/>
    <property type="match status" value="1"/>
</dbReference>
<keyword evidence="5 6" id="KW-0449">Lipoprotein</keyword>
<dbReference type="PANTHER" id="PTHR30429:SF0">
    <property type="entry name" value="METHIONINE-BINDING LIPOPROTEIN METQ"/>
    <property type="match status" value="1"/>
</dbReference>
<evidence type="ECO:0000256" key="1">
    <source>
        <dbReference type="ARBA" id="ARBA00004635"/>
    </source>
</evidence>
<reference evidence="8 9" key="1">
    <citation type="submission" date="2016-04" db="EMBL/GenBank/DDBJ databases">
        <title>Draft Genome Sequences of Staphylococcus capitis Strain H36, S. capitis Strain H65, S. cohnii Strain H62, S. hominis Strain H69, Mycobacterium iranicum Strain H39, Plantibacter sp. Strain H53, Pseudomonas oryzihabitans Strain H72, and Microbacterium sp. Strain H83, isolated from residential settings.</title>
        <authorList>
            <person name="Lymperopoulou D."/>
            <person name="Adams R.I."/>
            <person name="Lindow S."/>
            <person name="Coil D.A."/>
            <person name="Jospin G."/>
            <person name="Eisen J.A."/>
        </authorList>
    </citation>
    <scope>NUCLEOTIDE SEQUENCE [LARGE SCALE GENOMIC DNA]</scope>
    <source>
        <strain evidence="8 9">H39</strain>
    </source>
</reference>
<dbReference type="SUPFAM" id="SSF53850">
    <property type="entry name" value="Periplasmic binding protein-like II"/>
    <property type="match status" value="1"/>
</dbReference>
<evidence type="ECO:0000256" key="6">
    <source>
        <dbReference type="PIRNR" id="PIRNR002854"/>
    </source>
</evidence>
<keyword evidence="3 7" id="KW-0472">Membrane</keyword>
<dbReference type="RefSeq" id="WP_064282249.1">
    <property type="nucleotide sequence ID" value="NZ_LWCS01000024.1"/>
</dbReference>
<dbReference type="AlphaFoldDB" id="A0A178LUR5"/>
<gene>
    <name evidence="8" type="ORF">A4X20_20830</name>
</gene>
<name>A0A178LUR5_MYCIR</name>
<keyword evidence="2" id="KW-0732">Signal</keyword>
<sequence length="284" mass="30996">MTTTPPAQPPAGPPKAKTPLYIALTAVAVVVIAVAGYLWLGGGEDKSDRITVAATQVPHAEILEFIKNGPGKDAGLDFDIRVFDDYSLGNRWLSEGDIDANYFQHKPYLEEQVTDFGYQLHEFPGVHIEPYAAFSDRFKTVEELPDGARISITDDGSNQARALALLETKGLVTLPADGPVNVKTVSNPRNLQFIEAAPDLQAKAVPDVDLAILNGNYFLDAGYTLKDALIVESTDNNPYANFLASREDDHSNPSIVKLDELLHSPATKEFIEQRWPGGDVYPAF</sequence>
<dbReference type="Gene3D" id="3.40.190.10">
    <property type="entry name" value="Periplasmic binding protein-like II"/>
    <property type="match status" value="2"/>
</dbReference>
<dbReference type="PANTHER" id="PTHR30429">
    <property type="entry name" value="D-METHIONINE-BINDING LIPOPROTEIN METQ"/>
    <property type="match status" value="1"/>
</dbReference>
<accession>A0A178LUR5</accession>
<protein>
    <recommendedName>
        <fullName evidence="6">Lipoprotein</fullName>
    </recommendedName>
</protein>
<evidence type="ECO:0000313" key="9">
    <source>
        <dbReference type="Proteomes" id="UP000078396"/>
    </source>
</evidence>
<evidence type="ECO:0000256" key="3">
    <source>
        <dbReference type="ARBA" id="ARBA00023136"/>
    </source>
</evidence>
<evidence type="ECO:0000256" key="5">
    <source>
        <dbReference type="ARBA" id="ARBA00023288"/>
    </source>
</evidence>
<comment type="caution">
    <text evidence="8">The sequence shown here is derived from an EMBL/GenBank/DDBJ whole genome shotgun (WGS) entry which is preliminary data.</text>
</comment>
<dbReference type="Proteomes" id="UP000078396">
    <property type="component" value="Unassembled WGS sequence"/>
</dbReference>
<comment type="subcellular location">
    <subcellularLocation>
        <location evidence="1">Membrane</location>
        <topology evidence="1">Lipid-anchor</topology>
    </subcellularLocation>
</comment>
<organism evidence="8 9">
    <name type="scientific">Mycolicibacterium iranicum</name>
    <name type="common">Mycobacterium iranicum</name>
    <dbReference type="NCBI Taxonomy" id="912594"/>
    <lineage>
        <taxon>Bacteria</taxon>
        <taxon>Bacillati</taxon>
        <taxon>Actinomycetota</taxon>
        <taxon>Actinomycetes</taxon>
        <taxon>Mycobacteriales</taxon>
        <taxon>Mycobacteriaceae</taxon>
        <taxon>Mycolicibacterium</taxon>
    </lineage>
</organism>
<keyword evidence="4" id="KW-0564">Palmitate</keyword>
<keyword evidence="7" id="KW-1133">Transmembrane helix</keyword>
<comment type="similarity">
    <text evidence="6">Belongs to the nlpA lipoprotein family.</text>
</comment>
<dbReference type="Pfam" id="PF03180">
    <property type="entry name" value="Lipoprotein_9"/>
    <property type="match status" value="1"/>
</dbReference>
<evidence type="ECO:0000256" key="2">
    <source>
        <dbReference type="ARBA" id="ARBA00022729"/>
    </source>
</evidence>
<dbReference type="EMBL" id="LWCS01000024">
    <property type="protein sequence ID" value="OAN37817.1"/>
    <property type="molecule type" value="Genomic_DNA"/>
</dbReference>
<keyword evidence="7" id="KW-0812">Transmembrane</keyword>
<dbReference type="GO" id="GO:0016020">
    <property type="term" value="C:membrane"/>
    <property type="evidence" value="ECO:0007669"/>
    <property type="project" value="UniProtKB-SubCell"/>
</dbReference>
<dbReference type="OrthoDB" id="9812878at2"/>
<proteinExistence type="inferred from homology"/>
<evidence type="ECO:0000256" key="4">
    <source>
        <dbReference type="ARBA" id="ARBA00023139"/>
    </source>
</evidence>
<feature type="transmembrane region" description="Helical" evidence="7">
    <location>
        <begin position="20"/>
        <end position="40"/>
    </location>
</feature>
<dbReference type="InterPro" id="IPR004872">
    <property type="entry name" value="Lipoprotein_NlpA"/>
</dbReference>